<organism evidence="3 4">
    <name type="scientific">Porites evermanni</name>
    <dbReference type="NCBI Taxonomy" id="104178"/>
    <lineage>
        <taxon>Eukaryota</taxon>
        <taxon>Metazoa</taxon>
        <taxon>Cnidaria</taxon>
        <taxon>Anthozoa</taxon>
        <taxon>Hexacorallia</taxon>
        <taxon>Scleractinia</taxon>
        <taxon>Fungiina</taxon>
        <taxon>Poritidae</taxon>
        <taxon>Porites</taxon>
    </lineage>
</organism>
<accession>A0ABN8SQ73</accession>
<feature type="transmembrane region" description="Helical" evidence="2">
    <location>
        <begin position="21"/>
        <end position="39"/>
    </location>
</feature>
<keyword evidence="2" id="KW-1133">Transmembrane helix</keyword>
<evidence type="ECO:0000256" key="1">
    <source>
        <dbReference type="SAM" id="MobiDB-lite"/>
    </source>
</evidence>
<keyword evidence="2" id="KW-0472">Membrane</keyword>
<feature type="transmembrane region" description="Helical" evidence="2">
    <location>
        <begin position="82"/>
        <end position="104"/>
    </location>
</feature>
<reference evidence="3 4" key="1">
    <citation type="submission" date="2022-05" db="EMBL/GenBank/DDBJ databases">
        <authorList>
            <consortium name="Genoscope - CEA"/>
            <person name="William W."/>
        </authorList>
    </citation>
    <scope>NUCLEOTIDE SEQUENCE [LARGE SCALE GENOMIC DNA]</scope>
</reference>
<gene>
    <name evidence="3" type="ORF">PEVE_00025451</name>
</gene>
<evidence type="ECO:0000313" key="4">
    <source>
        <dbReference type="Proteomes" id="UP001159427"/>
    </source>
</evidence>
<sequence>MSRKIIVTSGLVMVGSERRSYVGLTWVIGGMYGVLFSWVKPIQDDSQNRLMTASLAVTVVNLGIGAVSRIPAENLPASDNTYMNSVAFDILILGANTLVMGLLIVNNVQQLYEFVDEWRKNPQWSFSCCLAFVLPLFSLPGEIGSLSSTNVLHAQLDSGQMGMSTIADAVNEGGVTDITLDKNDSDGFEQKDDPPEQIQIIKERNDQSVQTAIRTPT</sequence>
<comment type="caution">
    <text evidence="3">The sequence shown here is derived from an EMBL/GenBank/DDBJ whole genome shotgun (WGS) entry which is preliminary data.</text>
</comment>
<evidence type="ECO:0000313" key="3">
    <source>
        <dbReference type="EMBL" id="CAH3193231.1"/>
    </source>
</evidence>
<keyword evidence="4" id="KW-1185">Reference proteome</keyword>
<feature type="region of interest" description="Disordered" evidence="1">
    <location>
        <begin position="182"/>
        <end position="217"/>
    </location>
</feature>
<name>A0ABN8SQ73_9CNID</name>
<evidence type="ECO:0008006" key="5">
    <source>
        <dbReference type="Google" id="ProtNLM"/>
    </source>
</evidence>
<feature type="compositionally biased region" description="Basic and acidic residues" evidence="1">
    <location>
        <begin position="182"/>
        <end position="194"/>
    </location>
</feature>
<dbReference type="EMBL" id="CALNXI010003425">
    <property type="protein sequence ID" value="CAH3193231.1"/>
    <property type="molecule type" value="Genomic_DNA"/>
</dbReference>
<feature type="compositionally biased region" description="Polar residues" evidence="1">
    <location>
        <begin position="207"/>
        <end position="217"/>
    </location>
</feature>
<keyword evidence="2" id="KW-0812">Transmembrane</keyword>
<protein>
    <recommendedName>
        <fullName evidence="5">PIN-like protein</fullName>
    </recommendedName>
</protein>
<evidence type="ECO:0000256" key="2">
    <source>
        <dbReference type="SAM" id="Phobius"/>
    </source>
</evidence>
<dbReference type="Proteomes" id="UP001159427">
    <property type="component" value="Unassembled WGS sequence"/>
</dbReference>
<proteinExistence type="predicted"/>